<feature type="non-terminal residue" evidence="1">
    <location>
        <position position="1"/>
    </location>
</feature>
<dbReference type="EMBL" id="UINC01044150">
    <property type="protein sequence ID" value="SVB49202.1"/>
    <property type="molecule type" value="Genomic_DNA"/>
</dbReference>
<proteinExistence type="predicted"/>
<dbReference type="AlphaFoldDB" id="A0A382EFU2"/>
<name>A0A382EFU2_9ZZZZ</name>
<feature type="non-terminal residue" evidence="1">
    <location>
        <position position="36"/>
    </location>
</feature>
<reference evidence="1" key="1">
    <citation type="submission" date="2018-05" db="EMBL/GenBank/DDBJ databases">
        <authorList>
            <person name="Lanie J.A."/>
            <person name="Ng W.-L."/>
            <person name="Kazmierczak K.M."/>
            <person name="Andrzejewski T.M."/>
            <person name="Davidsen T.M."/>
            <person name="Wayne K.J."/>
            <person name="Tettelin H."/>
            <person name="Glass J.I."/>
            <person name="Rusch D."/>
            <person name="Podicherti R."/>
            <person name="Tsui H.-C.T."/>
            <person name="Winkler M.E."/>
        </authorList>
    </citation>
    <scope>NUCLEOTIDE SEQUENCE</scope>
</reference>
<organism evidence="1">
    <name type="scientific">marine metagenome</name>
    <dbReference type="NCBI Taxonomy" id="408172"/>
    <lineage>
        <taxon>unclassified sequences</taxon>
        <taxon>metagenomes</taxon>
        <taxon>ecological metagenomes</taxon>
    </lineage>
</organism>
<accession>A0A382EFU2</accession>
<evidence type="ECO:0000313" key="1">
    <source>
        <dbReference type="EMBL" id="SVB49202.1"/>
    </source>
</evidence>
<sequence>VSHASSVSSHVRARGKILGVHIGVHHSGKGVHIGVY</sequence>
<protein>
    <submittedName>
        <fullName evidence="1">Uncharacterized protein</fullName>
    </submittedName>
</protein>
<gene>
    <name evidence="1" type="ORF">METZ01_LOCUS202056</name>
</gene>